<reference evidence="1 2" key="1">
    <citation type="submission" date="2024-01" db="EMBL/GenBank/DDBJ databases">
        <title>Maribacter spp. originated from different algae showed divergent polysaccharides utilization ability.</title>
        <authorList>
            <person name="Wang H."/>
            <person name="Wu Y."/>
        </authorList>
    </citation>
    <scope>NUCLEOTIDE SEQUENCE [LARGE SCALE GENOMIC DNA]</scope>
    <source>
        <strain evidence="1 2">KPT27_14</strain>
    </source>
</reference>
<keyword evidence="2" id="KW-1185">Reference proteome</keyword>
<sequence length="79" mass="8850">IVNVLCQISVVVLKRRGHKVGIVKYEDLVNKPQATIRRLGACLEEDCGLLINKLSKSEPLSTGYLFDGNRIRLKETLTL</sequence>
<dbReference type="Proteomes" id="UP001343698">
    <property type="component" value="Unassembled WGS sequence"/>
</dbReference>
<dbReference type="RefSeq" id="WP_330072569.1">
    <property type="nucleotide sequence ID" value="NZ_JAZDDF010000121.1"/>
</dbReference>
<name>A0ABU7INA3_9FLAO</name>
<feature type="non-terminal residue" evidence="1">
    <location>
        <position position="1"/>
    </location>
</feature>
<gene>
    <name evidence="1" type="ORF">V1H85_18090</name>
</gene>
<organism evidence="1 2">
    <name type="scientific">Maribacter flavus</name>
    <dbReference type="NCBI Taxonomy" id="1658664"/>
    <lineage>
        <taxon>Bacteria</taxon>
        <taxon>Pseudomonadati</taxon>
        <taxon>Bacteroidota</taxon>
        <taxon>Flavobacteriia</taxon>
        <taxon>Flavobacteriales</taxon>
        <taxon>Flavobacteriaceae</taxon>
        <taxon>Maribacter</taxon>
    </lineage>
</organism>
<dbReference type="EMBL" id="JAZDDF010000121">
    <property type="protein sequence ID" value="MEE1974369.1"/>
    <property type="molecule type" value="Genomic_DNA"/>
</dbReference>
<accession>A0ABU7INA3</accession>
<feature type="non-terminal residue" evidence="1">
    <location>
        <position position="79"/>
    </location>
</feature>
<protein>
    <submittedName>
        <fullName evidence="1">Uncharacterized protein</fullName>
    </submittedName>
</protein>
<comment type="caution">
    <text evidence="1">The sequence shown here is derived from an EMBL/GenBank/DDBJ whole genome shotgun (WGS) entry which is preliminary data.</text>
</comment>
<evidence type="ECO:0000313" key="1">
    <source>
        <dbReference type="EMBL" id="MEE1974369.1"/>
    </source>
</evidence>
<proteinExistence type="predicted"/>
<evidence type="ECO:0000313" key="2">
    <source>
        <dbReference type="Proteomes" id="UP001343698"/>
    </source>
</evidence>